<dbReference type="STRING" id="8496.A0A151M4D6"/>
<proteinExistence type="predicted"/>
<evidence type="ECO:0000313" key="2">
    <source>
        <dbReference type="Proteomes" id="UP000050525"/>
    </source>
</evidence>
<name>A0A151M4D6_ALLMI</name>
<organism evidence="1 2">
    <name type="scientific">Alligator mississippiensis</name>
    <name type="common">American alligator</name>
    <dbReference type="NCBI Taxonomy" id="8496"/>
    <lineage>
        <taxon>Eukaryota</taxon>
        <taxon>Metazoa</taxon>
        <taxon>Chordata</taxon>
        <taxon>Craniata</taxon>
        <taxon>Vertebrata</taxon>
        <taxon>Euteleostomi</taxon>
        <taxon>Archelosauria</taxon>
        <taxon>Archosauria</taxon>
        <taxon>Crocodylia</taxon>
        <taxon>Alligatoridae</taxon>
        <taxon>Alligatorinae</taxon>
        <taxon>Alligator</taxon>
    </lineage>
</organism>
<dbReference type="eggNOG" id="KOG3815">
    <property type="taxonomic scope" value="Eukaryota"/>
</dbReference>
<gene>
    <name evidence="1" type="primary">DMRTB1</name>
    <name evidence="1" type="ORF">Y1Q_0003521</name>
</gene>
<protein>
    <submittedName>
        <fullName evidence="1">Doublesex- and mab-3-related transcription factor B1</fullName>
    </submittedName>
</protein>
<dbReference type="EMBL" id="AKHW03006631">
    <property type="protein sequence ID" value="KYO19383.1"/>
    <property type="molecule type" value="Genomic_DNA"/>
</dbReference>
<evidence type="ECO:0000313" key="1">
    <source>
        <dbReference type="EMBL" id="KYO19383.1"/>
    </source>
</evidence>
<sequence>MVTRRALDAPGSQPFGDFAYPALPPECLVSPEFLEREPPKVYPGYSGMYPYHPFPMGFAINQPSCRGVPASAGIPLHRGYRHAPSSHIPASAASLSIPDAGGDFRQGYYAPLPQFIPPGFLPGIHYIPSPPFPLGVLPEASKDAAAAFPDSQESGAICECSQPSSQEETDGDHTVLKWELDLYTELTGSEQIRHQKSCRTGLLCSPVDSHFPRIMSSIEAMAEGRSSFAC</sequence>
<dbReference type="AlphaFoldDB" id="A0A151M4D6"/>
<keyword evidence="2" id="KW-1185">Reference proteome</keyword>
<accession>A0A151M4D6</accession>
<comment type="caution">
    <text evidence="1">The sequence shown here is derived from an EMBL/GenBank/DDBJ whole genome shotgun (WGS) entry which is preliminary data.</text>
</comment>
<reference evidence="1 2" key="1">
    <citation type="journal article" date="2012" name="Genome Biol.">
        <title>Sequencing three crocodilian genomes to illuminate the evolution of archosaurs and amniotes.</title>
        <authorList>
            <person name="St John J.A."/>
            <person name="Braun E.L."/>
            <person name="Isberg S.R."/>
            <person name="Miles L.G."/>
            <person name="Chong A.Y."/>
            <person name="Gongora J."/>
            <person name="Dalzell P."/>
            <person name="Moran C."/>
            <person name="Bed'hom B."/>
            <person name="Abzhanov A."/>
            <person name="Burgess S.C."/>
            <person name="Cooksey A.M."/>
            <person name="Castoe T.A."/>
            <person name="Crawford N.G."/>
            <person name="Densmore L.D."/>
            <person name="Drew J.C."/>
            <person name="Edwards S.V."/>
            <person name="Faircloth B.C."/>
            <person name="Fujita M.K."/>
            <person name="Greenwold M.J."/>
            <person name="Hoffmann F.G."/>
            <person name="Howard J.M."/>
            <person name="Iguchi T."/>
            <person name="Janes D.E."/>
            <person name="Khan S.Y."/>
            <person name="Kohno S."/>
            <person name="de Koning A.J."/>
            <person name="Lance S.L."/>
            <person name="McCarthy F.M."/>
            <person name="McCormack J.E."/>
            <person name="Merchant M.E."/>
            <person name="Peterson D.G."/>
            <person name="Pollock D.D."/>
            <person name="Pourmand N."/>
            <person name="Raney B.J."/>
            <person name="Roessler K.A."/>
            <person name="Sanford J.R."/>
            <person name="Sawyer R.H."/>
            <person name="Schmidt C.J."/>
            <person name="Triplett E.W."/>
            <person name="Tuberville T.D."/>
            <person name="Venegas-Anaya M."/>
            <person name="Howard J.T."/>
            <person name="Jarvis E.D."/>
            <person name="Guillette L.J.Jr."/>
            <person name="Glenn T.C."/>
            <person name="Green R.E."/>
            <person name="Ray D.A."/>
        </authorList>
    </citation>
    <scope>NUCLEOTIDE SEQUENCE [LARGE SCALE GENOMIC DNA]</scope>
    <source>
        <strain evidence="1">KSC_2009_1</strain>
    </source>
</reference>
<dbReference type="Proteomes" id="UP000050525">
    <property type="component" value="Unassembled WGS sequence"/>
</dbReference>